<keyword evidence="2" id="KW-1185">Reference proteome</keyword>
<gene>
    <name evidence="1" type="ORF">H5410_028784</name>
</gene>
<name>A0A9J5Z749_SOLCO</name>
<dbReference type="AlphaFoldDB" id="A0A9J5Z749"/>
<accession>A0A9J5Z749</accession>
<dbReference type="Proteomes" id="UP000824120">
    <property type="component" value="Chromosome 5"/>
</dbReference>
<evidence type="ECO:0000313" key="2">
    <source>
        <dbReference type="Proteomes" id="UP000824120"/>
    </source>
</evidence>
<reference evidence="1 2" key="1">
    <citation type="submission" date="2020-09" db="EMBL/GenBank/DDBJ databases">
        <title>De no assembly of potato wild relative species, Solanum commersonii.</title>
        <authorList>
            <person name="Cho K."/>
        </authorList>
    </citation>
    <scope>NUCLEOTIDE SEQUENCE [LARGE SCALE GENOMIC DNA]</scope>
    <source>
        <strain evidence="1">LZ3.2</strain>
        <tissue evidence="1">Leaf</tissue>
    </source>
</reference>
<protein>
    <submittedName>
        <fullName evidence="1">Uncharacterized protein</fullName>
    </submittedName>
</protein>
<proteinExistence type="predicted"/>
<dbReference type="EMBL" id="JACXVP010000005">
    <property type="protein sequence ID" value="KAG5607292.1"/>
    <property type="molecule type" value="Genomic_DNA"/>
</dbReference>
<organism evidence="1 2">
    <name type="scientific">Solanum commersonii</name>
    <name type="common">Commerson's wild potato</name>
    <name type="synonym">Commerson's nightshade</name>
    <dbReference type="NCBI Taxonomy" id="4109"/>
    <lineage>
        <taxon>Eukaryota</taxon>
        <taxon>Viridiplantae</taxon>
        <taxon>Streptophyta</taxon>
        <taxon>Embryophyta</taxon>
        <taxon>Tracheophyta</taxon>
        <taxon>Spermatophyta</taxon>
        <taxon>Magnoliopsida</taxon>
        <taxon>eudicotyledons</taxon>
        <taxon>Gunneridae</taxon>
        <taxon>Pentapetalae</taxon>
        <taxon>asterids</taxon>
        <taxon>lamiids</taxon>
        <taxon>Solanales</taxon>
        <taxon>Solanaceae</taxon>
        <taxon>Solanoideae</taxon>
        <taxon>Solaneae</taxon>
        <taxon>Solanum</taxon>
    </lineage>
</organism>
<sequence length="115" mass="13275">MVDFFIQDLELVDPPQNGGEFTWSRGKSHIASKIDKFLFSTNSSRTYFKFENMWVEHEGIINVRGSTGKTSWNEKHEKNSQRQNPELVQKAYLIMDIEGITMRKLLGDRNSGSFG</sequence>
<evidence type="ECO:0000313" key="1">
    <source>
        <dbReference type="EMBL" id="KAG5607292.1"/>
    </source>
</evidence>
<comment type="caution">
    <text evidence="1">The sequence shown here is derived from an EMBL/GenBank/DDBJ whole genome shotgun (WGS) entry which is preliminary data.</text>
</comment>